<dbReference type="Proteomes" id="UP001480595">
    <property type="component" value="Unassembled WGS sequence"/>
</dbReference>
<dbReference type="InterPro" id="IPR025676">
    <property type="entry name" value="Clr5_dom"/>
</dbReference>
<accession>A0ABR1T8R1</accession>
<comment type="caution">
    <text evidence="3">The sequence shown here is derived from an EMBL/GenBank/DDBJ whole genome shotgun (WGS) entry which is preliminary data.</text>
</comment>
<feature type="region of interest" description="Disordered" evidence="1">
    <location>
        <begin position="80"/>
        <end position="119"/>
    </location>
</feature>
<evidence type="ECO:0000313" key="4">
    <source>
        <dbReference type="Proteomes" id="UP001480595"/>
    </source>
</evidence>
<sequence length="573" mass="64853">MADVAFIQYTSEPVQTQSARIPRALWEEKKPQIIDLYEGFTLDEVIKKMAEAGFTASRRQYIYQLEQWGVNKYKVNHGEKSDSNNAFSSKRKHTAAGVASGNDQHGMPSSLSSLSSSHAKPFSKRLRMAVERMTGPNGDVVEKPAFDNLRRAVVAMGAKEAARAGSNSQAVTQSSYPIPGHPTKSPARESWDFVDSSESRWYAGEENDKIAREVFRLAKIVRSRPYPKNTRGPNTTANIQLYLQDIGDYLCGNKRDGEAFKFYTLMLKRLGDSCIRAVDMMTLLSSSEIDLLRSALLSLSKVIMEYVQDDTVSWEMGEGEIEEIDDFSYSTIFFQLLWRAQFDKSLRLLSALAKDVFAVRRKLYTPLPDLVGTCCSMLARRFTKYLQENDTWTQSTWRSSMHEVDLVGIVSRMEASEIHSDFVKCYYGRYAESRWAGSADWSDFRHHDYYNLPAGLINSLVSRNPAYPSDEDIVQKANRASSGTVDEYQSSPDMAMTPTSFQPRPVPRGSVDKYYLDPTLGTLCGSSLVSYGHMIEARAAMARIRKQAEQNEQNKPTKGTGEVFHRRCWTWRS</sequence>
<feature type="region of interest" description="Disordered" evidence="1">
    <location>
        <begin position="479"/>
        <end position="503"/>
    </location>
</feature>
<organism evidence="3 4">
    <name type="scientific">Apiospora phragmitis</name>
    <dbReference type="NCBI Taxonomy" id="2905665"/>
    <lineage>
        <taxon>Eukaryota</taxon>
        <taxon>Fungi</taxon>
        <taxon>Dikarya</taxon>
        <taxon>Ascomycota</taxon>
        <taxon>Pezizomycotina</taxon>
        <taxon>Sordariomycetes</taxon>
        <taxon>Xylariomycetidae</taxon>
        <taxon>Amphisphaeriales</taxon>
        <taxon>Apiosporaceae</taxon>
        <taxon>Apiospora</taxon>
    </lineage>
</organism>
<name>A0ABR1T8R1_9PEZI</name>
<evidence type="ECO:0000259" key="2">
    <source>
        <dbReference type="Pfam" id="PF14420"/>
    </source>
</evidence>
<dbReference type="GeneID" id="92097942"/>
<dbReference type="Pfam" id="PF14420">
    <property type="entry name" value="Clr5"/>
    <property type="match status" value="1"/>
</dbReference>
<dbReference type="EMBL" id="JAQQWL010000013">
    <property type="protein sequence ID" value="KAK8042987.1"/>
    <property type="molecule type" value="Genomic_DNA"/>
</dbReference>
<feature type="compositionally biased region" description="Polar residues" evidence="1">
    <location>
        <begin position="165"/>
        <end position="176"/>
    </location>
</feature>
<reference evidence="3 4" key="1">
    <citation type="submission" date="2023-01" db="EMBL/GenBank/DDBJ databases">
        <title>Analysis of 21 Apiospora genomes using comparative genomics revels a genus with tremendous synthesis potential of carbohydrate active enzymes and secondary metabolites.</title>
        <authorList>
            <person name="Sorensen T."/>
        </authorList>
    </citation>
    <scope>NUCLEOTIDE SEQUENCE [LARGE SCALE GENOMIC DNA]</scope>
    <source>
        <strain evidence="3 4">CBS 135458</strain>
    </source>
</reference>
<protein>
    <recommendedName>
        <fullName evidence="2">Clr5 domain-containing protein</fullName>
    </recommendedName>
</protein>
<feature type="compositionally biased region" description="Polar residues" evidence="1">
    <location>
        <begin position="479"/>
        <end position="502"/>
    </location>
</feature>
<proteinExistence type="predicted"/>
<gene>
    <name evidence="3" type="ORF">PG994_013470</name>
</gene>
<dbReference type="RefSeq" id="XP_066709840.1">
    <property type="nucleotide sequence ID" value="XM_066864879.1"/>
</dbReference>
<evidence type="ECO:0000256" key="1">
    <source>
        <dbReference type="SAM" id="MobiDB-lite"/>
    </source>
</evidence>
<evidence type="ECO:0000313" key="3">
    <source>
        <dbReference type="EMBL" id="KAK8042987.1"/>
    </source>
</evidence>
<feature type="region of interest" description="Disordered" evidence="1">
    <location>
        <begin position="164"/>
        <end position="190"/>
    </location>
</feature>
<feature type="domain" description="Clr5" evidence="2">
    <location>
        <begin position="25"/>
        <end position="72"/>
    </location>
</feature>
<keyword evidence="4" id="KW-1185">Reference proteome</keyword>